<evidence type="ECO:0000256" key="1">
    <source>
        <dbReference type="SAM" id="MobiDB-lite"/>
    </source>
</evidence>
<name>U9TB62_RHIID</name>
<feature type="compositionally biased region" description="Low complexity" evidence="1">
    <location>
        <begin position="118"/>
        <end position="128"/>
    </location>
</feature>
<evidence type="ECO:0000313" key="2">
    <source>
        <dbReference type="EMBL" id="ESA05395.1"/>
    </source>
</evidence>
<protein>
    <submittedName>
        <fullName evidence="2">Uncharacterized protein</fullName>
    </submittedName>
</protein>
<proteinExistence type="predicted"/>
<feature type="region of interest" description="Disordered" evidence="1">
    <location>
        <begin position="105"/>
        <end position="129"/>
    </location>
</feature>
<reference evidence="2" key="1">
    <citation type="submission" date="2013-07" db="EMBL/GenBank/DDBJ databases">
        <title>The genome of an arbuscular mycorrhizal fungus provides insights into the evolution of the oldest plant symbiosis.</title>
        <authorList>
            <consortium name="DOE Joint Genome Institute"/>
            <person name="Tisserant E."/>
            <person name="Malbreil M."/>
            <person name="Kuo A."/>
            <person name="Kohler A."/>
            <person name="Symeonidi A."/>
            <person name="Balestrini R."/>
            <person name="Charron P."/>
            <person name="Duensing N."/>
            <person name="Frei-dit-Frey N."/>
            <person name="Gianinazzi-Pearson V."/>
            <person name="Gilbert B."/>
            <person name="Handa Y."/>
            <person name="Hijri M."/>
            <person name="Kaul R."/>
            <person name="Kawaguchi M."/>
            <person name="Krajinski F."/>
            <person name="Lammers P."/>
            <person name="Lapierre D."/>
            <person name="Masclaux F.G."/>
            <person name="Murat C."/>
            <person name="Morin E."/>
            <person name="Ndikumana S."/>
            <person name="Pagni M."/>
            <person name="Petitpierre D."/>
            <person name="Requena N."/>
            <person name="Rosikiewicz P."/>
            <person name="Riley R."/>
            <person name="Saito K."/>
            <person name="San Clemente H."/>
            <person name="Shapiro H."/>
            <person name="van Tuinen D."/>
            <person name="Becard G."/>
            <person name="Bonfante P."/>
            <person name="Paszkowski U."/>
            <person name="Shachar-Hill Y."/>
            <person name="Young J.P."/>
            <person name="Sanders I.R."/>
            <person name="Henrissat B."/>
            <person name="Rensing S.A."/>
            <person name="Grigoriev I.V."/>
            <person name="Corradi N."/>
            <person name="Roux C."/>
            <person name="Martin F."/>
        </authorList>
    </citation>
    <scope>NUCLEOTIDE SEQUENCE</scope>
    <source>
        <strain evidence="2">DAOM 197198</strain>
    </source>
</reference>
<dbReference type="EMBL" id="KI293068">
    <property type="protein sequence ID" value="ESA05395.1"/>
    <property type="molecule type" value="Genomic_DNA"/>
</dbReference>
<organism evidence="2">
    <name type="scientific">Rhizophagus irregularis (strain DAOM 181602 / DAOM 197198 / MUCL 43194)</name>
    <name type="common">Arbuscular mycorrhizal fungus</name>
    <name type="synonym">Glomus intraradices</name>
    <dbReference type="NCBI Taxonomy" id="747089"/>
    <lineage>
        <taxon>Eukaryota</taxon>
        <taxon>Fungi</taxon>
        <taxon>Fungi incertae sedis</taxon>
        <taxon>Mucoromycota</taxon>
        <taxon>Glomeromycotina</taxon>
        <taxon>Glomeromycetes</taxon>
        <taxon>Glomerales</taxon>
        <taxon>Glomeraceae</taxon>
        <taxon>Rhizophagus</taxon>
    </lineage>
</organism>
<accession>U9TB62</accession>
<dbReference type="HOGENOM" id="CLU_1732454_0_0_1"/>
<gene>
    <name evidence="2" type="ORF">GLOINDRAFT_35575</name>
</gene>
<dbReference type="AlphaFoldDB" id="U9TB62"/>
<sequence>MRLKLNVLTFYRVAIFYKDIAFPLLYPSTPIPCRSAKIIMTPTDSRHLGFCDRLKLQLHEISHTLIEPHIKENTSTFECATLQIHLAYHSEALVKWEKSMGIMSRKKKQDITNKRNRSSTTSSTSPSSYQNYKSRVVLQSGWIHHLFNPIR</sequence>